<keyword evidence="2" id="KW-0812">Transmembrane</keyword>
<dbReference type="Proteomes" id="UP000292564">
    <property type="component" value="Unassembled WGS sequence"/>
</dbReference>
<feature type="compositionally biased region" description="Low complexity" evidence="1">
    <location>
        <begin position="280"/>
        <end position="289"/>
    </location>
</feature>
<feature type="transmembrane region" description="Helical" evidence="2">
    <location>
        <begin position="36"/>
        <end position="57"/>
    </location>
</feature>
<proteinExistence type="predicted"/>
<reference evidence="3 4" key="1">
    <citation type="submission" date="2019-02" db="EMBL/GenBank/DDBJ databases">
        <title>Sequencing the genomes of 1000 actinobacteria strains.</title>
        <authorList>
            <person name="Klenk H.-P."/>
        </authorList>
    </citation>
    <scope>NUCLEOTIDE SEQUENCE [LARGE SCALE GENOMIC DNA]</scope>
    <source>
        <strain evidence="3 4">DSM 45162</strain>
    </source>
</reference>
<feature type="transmembrane region" description="Helical" evidence="2">
    <location>
        <begin position="90"/>
        <end position="110"/>
    </location>
</feature>
<evidence type="ECO:0000313" key="4">
    <source>
        <dbReference type="Proteomes" id="UP000292564"/>
    </source>
</evidence>
<evidence type="ECO:0000256" key="2">
    <source>
        <dbReference type="SAM" id="Phobius"/>
    </source>
</evidence>
<feature type="transmembrane region" description="Helical" evidence="2">
    <location>
        <begin position="63"/>
        <end position="83"/>
    </location>
</feature>
<dbReference type="EMBL" id="SHKY01000001">
    <property type="protein sequence ID" value="RZU49340.1"/>
    <property type="molecule type" value="Genomic_DNA"/>
</dbReference>
<feature type="region of interest" description="Disordered" evidence="1">
    <location>
        <begin position="239"/>
        <end position="317"/>
    </location>
</feature>
<comment type="caution">
    <text evidence="3">The sequence shown here is derived from an EMBL/GenBank/DDBJ whole genome shotgun (WGS) entry which is preliminary data.</text>
</comment>
<sequence>MSQSSGRTMFGSSTRGQTVTVIEAPTRRSQRRKAIVAFWVTLVVVALLGGTVASHYLHPILGGLLGVLGGLVLGAVVFALIVAWPVLRIVWHWLAEIVIALVVVYGWTWLMQATPLWLALVLVVVLVGVPAAFGRVRHWVLAPVWCLIVRHRLRVCFAAFIATNRSGTLPLILLARPTPAGERVWLWLRPGLSIRDLEQDGQVQKLAVACWANEVRVTRASRKRAALIRVDITRREPLTGTVMSPLPNRVPADMPDNTLTAPATPPVGVNLADVPHPRNTRATNTNSTTEPRPRRGRNTAATPPEDEPSGFDPRDYA</sequence>
<keyword evidence="4" id="KW-1185">Reference proteome</keyword>
<name>A0A4Q7ZF12_9ACTN</name>
<organism evidence="3 4">
    <name type="scientific">Krasilnikovia cinnamomea</name>
    <dbReference type="NCBI Taxonomy" id="349313"/>
    <lineage>
        <taxon>Bacteria</taxon>
        <taxon>Bacillati</taxon>
        <taxon>Actinomycetota</taxon>
        <taxon>Actinomycetes</taxon>
        <taxon>Micromonosporales</taxon>
        <taxon>Micromonosporaceae</taxon>
        <taxon>Krasilnikovia</taxon>
    </lineage>
</organism>
<accession>A0A4Q7ZF12</accession>
<evidence type="ECO:0000313" key="3">
    <source>
        <dbReference type="EMBL" id="RZU49340.1"/>
    </source>
</evidence>
<gene>
    <name evidence="3" type="ORF">EV385_1085</name>
</gene>
<keyword evidence="2" id="KW-1133">Transmembrane helix</keyword>
<protein>
    <submittedName>
        <fullName evidence="3">Uncharacterized protein</fullName>
    </submittedName>
</protein>
<dbReference type="OrthoDB" id="5187095at2"/>
<feature type="transmembrane region" description="Helical" evidence="2">
    <location>
        <begin position="116"/>
        <end position="133"/>
    </location>
</feature>
<dbReference type="AlphaFoldDB" id="A0A4Q7ZF12"/>
<evidence type="ECO:0000256" key="1">
    <source>
        <dbReference type="SAM" id="MobiDB-lite"/>
    </source>
</evidence>
<keyword evidence="2" id="KW-0472">Membrane</keyword>